<evidence type="ECO:0000313" key="1">
    <source>
        <dbReference type="Proteomes" id="UP000887580"/>
    </source>
</evidence>
<protein>
    <submittedName>
        <fullName evidence="2">Beta-1,4-galactosyltransferase</fullName>
    </submittedName>
</protein>
<dbReference type="WBParaSite" id="PS1159_v2.g5238.t1">
    <property type="protein sequence ID" value="PS1159_v2.g5238.t1"/>
    <property type="gene ID" value="PS1159_v2.g5238"/>
</dbReference>
<dbReference type="Proteomes" id="UP000887580">
    <property type="component" value="Unplaced"/>
</dbReference>
<sequence>MNAGFLEALKEGDWKCFIFHDVDLLPQNKLSFYKCRSRPTHFSAAIDKYNYTVPYHGIFGGAIAMFKEFFKEINGFSNEFWGWGGEDDNMRERVLATGTKFHRLPDNAGRYKMLRHPPDIGNPENP</sequence>
<reference evidence="2" key="1">
    <citation type="submission" date="2022-11" db="UniProtKB">
        <authorList>
            <consortium name="WormBaseParasite"/>
        </authorList>
    </citation>
    <scope>IDENTIFICATION</scope>
</reference>
<organism evidence="1 2">
    <name type="scientific">Panagrolaimus sp. PS1159</name>
    <dbReference type="NCBI Taxonomy" id="55785"/>
    <lineage>
        <taxon>Eukaryota</taxon>
        <taxon>Metazoa</taxon>
        <taxon>Ecdysozoa</taxon>
        <taxon>Nematoda</taxon>
        <taxon>Chromadorea</taxon>
        <taxon>Rhabditida</taxon>
        <taxon>Tylenchina</taxon>
        <taxon>Panagrolaimomorpha</taxon>
        <taxon>Panagrolaimoidea</taxon>
        <taxon>Panagrolaimidae</taxon>
        <taxon>Panagrolaimus</taxon>
    </lineage>
</organism>
<proteinExistence type="predicted"/>
<name>A0AC35GH31_9BILA</name>
<accession>A0AC35GH31</accession>
<evidence type="ECO:0000313" key="2">
    <source>
        <dbReference type="WBParaSite" id="PS1159_v2.g5238.t1"/>
    </source>
</evidence>